<proteinExistence type="predicted"/>
<dbReference type="Gramene" id="mRNA:HanXRQr2_Chr14g0658721">
    <property type="protein sequence ID" value="mRNA:HanXRQr2_Chr14g0658721"/>
    <property type="gene ID" value="HanXRQr2_Chr14g0658721"/>
</dbReference>
<reference evidence="1" key="1">
    <citation type="journal article" date="2017" name="Nature">
        <title>The sunflower genome provides insights into oil metabolism, flowering and Asterid evolution.</title>
        <authorList>
            <person name="Badouin H."/>
            <person name="Gouzy J."/>
            <person name="Grassa C.J."/>
            <person name="Murat F."/>
            <person name="Staton S.E."/>
            <person name="Cottret L."/>
            <person name="Lelandais-Briere C."/>
            <person name="Owens G.L."/>
            <person name="Carrere S."/>
            <person name="Mayjonade B."/>
            <person name="Legrand L."/>
            <person name="Gill N."/>
            <person name="Kane N.C."/>
            <person name="Bowers J.E."/>
            <person name="Hubner S."/>
            <person name="Bellec A."/>
            <person name="Berard A."/>
            <person name="Berges H."/>
            <person name="Blanchet N."/>
            <person name="Boniface M.C."/>
            <person name="Brunel D."/>
            <person name="Catrice O."/>
            <person name="Chaidir N."/>
            <person name="Claudel C."/>
            <person name="Donnadieu C."/>
            <person name="Faraut T."/>
            <person name="Fievet G."/>
            <person name="Helmstetter N."/>
            <person name="King M."/>
            <person name="Knapp S.J."/>
            <person name="Lai Z."/>
            <person name="Le Paslier M.C."/>
            <person name="Lippi Y."/>
            <person name="Lorenzon L."/>
            <person name="Mandel J.R."/>
            <person name="Marage G."/>
            <person name="Marchand G."/>
            <person name="Marquand E."/>
            <person name="Bret-Mestries E."/>
            <person name="Morien E."/>
            <person name="Nambeesan S."/>
            <person name="Nguyen T."/>
            <person name="Pegot-Espagnet P."/>
            <person name="Pouilly N."/>
            <person name="Raftis F."/>
            <person name="Sallet E."/>
            <person name="Schiex T."/>
            <person name="Thomas J."/>
            <person name="Vandecasteele C."/>
            <person name="Vares D."/>
            <person name="Vear F."/>
            <person name="Vautrin S."/>
            <person name="Crespi M."/>
            <person name="Mangin B."/>
            <person name="Burke J.M."/>
            <person name="Salse J."/>
            <person name="Munos S."/>
            <person name="Vincourt P."/>
            <person name="Rieseberg L.H."/>
            <person name="Langlade N.B."/>
        </authorList>
    </citation>
    <scope>NUCLEOTIDE SEQUENCE</scope>
    <source>
        <tissue evidence="1">Leaves</tissue>
    </source>
</reference>
<keyword evidence="2" id="KW-1185">Reference proteome</keyword>
<dbReference type="EMBL" id="MNCJ02000329">
    <property type="protein sequence ID" value="KAF5770372.1"/>
    <property type="molecule type" value="Genomic_DNA"/>
</dbReference>
<reference evidence="1" key="2">
    <citation type="submission" date="2020-06" db="EMBL/GenBank/DDBJ databases">
        <title>Helianthus annuus Genome sequencing and assembly Release 2.</title>
        <authorList>
            <person name="Gouzy J."/>
            <person name="Langlade N."/>
            <person name="Munos S."/>
        </authorList>
    </citation>
    <scope>NUCLEOTIDE SEQUENCE</scope>
    <source>
        <tissue evidence="1">Leaves</tissue>
    </source>
</reference>
<gene>
    <name evidence="1" type="ORF">HanXRQr2_Chr14g0658721</name>
</gene>
<evidence type="ECO:0000313" key="2">
    <source>
        <dbReference type="Proteomes" id="UP000215914"/>
    </source>
</evidence>
<organism evidence="1 2">
    <name type="scientific">Helianthus annuus</name>
    <name type="common">Common sunflower</name>
    <dbReference type="NCBI Taxonomy" id="4232"/>
    <lineage>
        <taxon>Eukaryota</taxon>
        <taxon>Viridiplantae</taxon>
        <taxon>Streptophyta</taxon>
        <taxon>Embryophyta</taxon>
        <taxon>Tracheophyta</taxon>
        <taxon>Spermatophyta</taxon>
        <taxon>Magnoliopsida</taxon>
        <taxon>eudicotyledons</taxon>
        <taxon>Gunneridae</taxon>
        <taxon>Pentapetalae</taxon>
        <taxon>asterids</taxon>
        <taxon>campanulids</taxon>
        <taxon>Asterales</taxon>
        <taxon>Asteraceae</taxon>
        <taxon>Asteroideae</taxon>
        <taxon>Heliantheae alliance</taxon>
        <taxon>Heliantheae</taxon>
        <taxon>Helianthus</taxon>
    </lineage>
</organism>
<name>A0A9K3EBZ6_HELAN</name>
<comment type="caution">
    <text evidence="1">The sequence shown here is derived from an EMBL/GenBank/DDBJ whole genome shotgun (WGS) entry which is preliminary data.</text>
</comment>
<evidence type="ECO:0000313" key="1">
    <source>
        <dbReference type="EMBL" id="KAF5770372.1"/>
    </source>
</evidence>
<dbReference type="Proteomes" id="UP000215914">
    <property type="component" value="Unassembled WGS sequence"/>
</dbReference>
<sequence length="141" mass="15521">MAYMVTSTGFLKLLFTQSAYTSIMANDKLHKLCNPTAATSYRKAVTEGKSEVVAMTVREITVKMTWHKRSASPVNVPGIPSISFILTLRGGATSFLPSMKGGGSTGCTAGRLIPYFQHSKYAIRNHIVNLCWGWLMNLQKM</sequence>
<dbReference type="AlphaFoldDB" id="A0A9K3EBZ6"/>
<protein>
    <submittedName>
        <fullName evidence="1">Uncharacterized protein</fullName>
    </submittedName>
</protein>
<accession>A0A9K3EBZ6</accession>